<dbReference type="PANTHER" id="PTHR10672">
    <property type="entry name" value="ADDUCIN"/>
    <property type="match status" value="1"/>
</dbReference>
<feature type="region of interest" description="Disordered" evidence="2">
    <location>
        <begin position="233"/>
        <end position="269"/>
    </location>
</feature>
<dbReference type="Gene3D" id="3.40.225.10">
    <property type="entry name" value="Class II aldolase/adducin N-terminal domain"/>
    <property type="match status" value="1"/>
</dbReference>
<dbReference type="NCBIfam" id="NF005689">
    <property type="entry name" value="PRK07490.1"/>
    <property type="match status" value="1"/>
</dbReference>
<evidence type="ECO:0000313" key="4">
    <source>
        <dbReference type="EMBL" id="KND62071.1"/>
    </source>
</evidence>
<feature type="domain" description="Class II aldolase/adducin N-terminal" evidence="3">
    <location>
        <begin position="8"/>
        <end position="190"/>
    </location>
</feature>
<dbReference type="PANTHER" id="PTHR10672:SF21">
    <property type="entry name" value="CLASS II ALDOLASE_ADDUCIN N-TERMINAL DOMAIN-CONTAINING PROTEIN"/>
    <property type="match status" value="1"/>
</dbReference>
<comment type="caution">
    <text evidence="4">The sequence shown here is derived from an EMBL/GenBank/DDBJ whole genome shotgun (WGS) entry which is preliminary data.</text>
</comment>
<dbReference type="Proteomes" id="UP000036959">
    <property type="component" value="Unassembled WGS sequence"/>
</dbReference>
<organism evidence="4 5">
    <name type="scientific">Candidatus Burkholderia verschuerenii</name>
    <dbReference type="NCBI Taxonomy" id="242163"/>
    <lineage>
        <taxon>Bacteria</taxon>
        <taxon>Pseudomonadati</taxon>
        <taxon>Pseudomonadota</taxon>
        <taxon>Betaproteobacteria</taxon>
        <taxon>Burkholderiales</taxon>
        <taxon>Burkholderiaceae</taxon>
        <taxon>Burkholderia</taxon>
    </lineage>
</organism>
<feature type="compositionally biased region" description="Basic and acidic residues" evidence="2">
    <location>
        <begin position="258"/>
        <end position="269"/>
    </location>
</feature>
<evidence type="ECO:0000259" key="3">
    <source>
        <dbReference type="SMART" id="SM01007"/>
    </source>
</evidence>
<dbReference type="EMBL" id="LFJJ01000006">
    <property type="protein sequence ID" value="KND62071.1"/>
    <property type="molecule type" value="Genomic_DNA"/>
</dbReference>
<dbReference type="SUPFAM" id="SSF53639">
    <property type="entry name" value="AraD/HMP-PK domain-like"/>
    <property type="match status" value="1"/>
</dbReference>
<gene>
    <name evidence="4" type="ORF">BVER_02148c</name>
</gene>
<dbReference type="PATRIC" id="fig|242163.4.peg.5795"/>
<dbReference type="InterPro" id="IPR036409">
    <property type="entry name" value="Aldolase_II/adducin_N_sf"/>
</dbReference>
<sequence length="269" mass="29508">MDERQLRVDLAAAFRCFAKLGMHEAVANHFSAAVSPDGRKFLMNPKWVHFSRIRASDLLLLDADDGEELAGRKDIDATAWAIHGQIHRRAPHIRVAMHLHPVHATAIACLKDPEIKPIEQNTARYFNRLAFDNEFGGMADTAAEGARLVATLGDKSRLMMGNHGVMVTSSSIGEAFDDMYTLERACQILSIAYATGQPLKVLSPEVAEKTARDWEGIVDFSIAHFEEMKRVLDKEDAIDPGGRGTVPAPGPSSTRPPRGGDQRDPPAFA</sequence>
<dbReference type="GO" id="GO:0005856">
    <property type="term" value="C:cytoskeleton"/>
    <property type="evidence" value="ECO:0007669"/>
    <property type="project" value="TreeGrafter"/>
</dbReference>
<dbReference type="OrthoDB" id="8859181at2"/>
<dbReference type="InterPro" id="IPR001303">
    <property type="entry name" value="Aldolase_II/adducin_N"/>
</dbReference>
<proteinExistence type="inferred from homology"/>
<dbReference type="RefSeq" id="WP_083452017.1">
    <property type="nucleotide sequence ID" value="NZ_LFJJ01000006.1"/>
</dbReference>
<dbReference type="GO" id="GO:0051015">
    <property type="term" value="F:actin filament binding"/>
    <property type="evidence" value="ECO:0007669"/>
    <property type="project" value="TreeGrafter"/>
</dbReference>
<evidence type="ECO:0000256" key="1">
    <source>
        <dbReference type="ARBA" id="ARBA00037961"/>
    </source>
</evidence>
<keyword evidence="5" id="KW-1185">Reference proteome</keyword>
<accession>A0A0L0MIG4</accession>
<protein>
    <submittedName>
        <fullName evidence="4">Ribulose-5-phosphate 4-epimerase and related epimerase and aldolase</fullName>
    </submittedName>
</protein>
<dbReference type="AlphaFoldDB" id="A0A0L0MIG4"/>
<evidence type="ECO:0000256" key="2">
    <source>
        <dbReference type="SAM" id="MobiDB-lite"/>
    </source>
</evidence>
<comment type="similarity">
    <text evidence="1">Belongs to the aldolase class II family.</text>
</comment>
<evidence type="ECO:0000313" key="5">
    <source>
        <dbReference type="Proteomes" id="UP000036959"/>
    </source>
</evidence>
<dbReference type="InterPro" id="IPR051017">
    <property type="entry name" value="Aldolase-II_Adducin_sf"/>
</dbReference>
<name>A0A0L0MIG4_9BURK</name>
<dbReference type="Pfam" id="PF00596">
    <property type="entry name" value="Aldolase_II"/>
    <property type="match status" value="1"/>
</dbReference>
<dbReference type="SMART" id="SM01007">
    <property type="entry name" value="Aldolase_II"/>
    <property type="match status" value="1"/>
</dbReference>
<reference evidence="5" key="1">
    <citation type="submission" date="2015-06" db="EMBL/GenBank/DDBJ databases">
        <title>Comparative genomics of Burkholderia leaf nodule symbionts.</title>
        <authorList>
            <person name="Carlier A."/>
            <person name="Eberl L."/>
            <person name="Pinto-Carbo M."/>
        </authorList>
    </citation>
    <scope>NUCLEOTIDE SEQUENCE [LARGE SCALE GENOMIC DNA]</scope>
    <source>
        <strain evidence="5">UZHbot4</strain>
    </source>
</reference>